<keyword evidence="1" id="KW-1133">Transmembrane helix</keyword>
<evidence type="ECO:0000313" key="2">
    <source>
        <dbReference type="EMBL" id="MDP9842601.1"/>
    </source>
</evidence>
<sequence length="124" mass="12386">MSTAVPGTAAHRAPVPARVGLVLAAVLAVGGIVTSVPQFADDPVVPVVNIVLSVLSLAAVPFAWGGAAWARVVVVVTCVLSALTGLPAFFVPGVPAEWIVAAAVGIVLSLIVAVLLFAGSRSQR</sequence>
<evidence type="ECO:0000256" key="1">
    <source>
        <dbReference type="SAM" id="Phobius"/>
    </source>
</evidence>
<organism evidence="2 3">
    <name type="scientific">Streptosporangium lutulentum</name>
    <dbReference type="NCBI Taxonomy" id="1461250"/>
    <lineage>
        <taxon>Bacteria</taxon>
        <taxon>Bacillati</taxon>
        <taxon>Actinomycetota</taxon>
        <taxon>Actinomycetes</taxon>
        <taxon>Streptosporangiales</taxon>
        <taxon>Streptosporangiaceae</taxon>
        <taxon>Streptosporangium</taxon>
    </lineage>
</organism>
<reference evidence="2 3" key="1">
    <citation type="submission" date="2023-07" db="EMBL/GenBank/DDBJ databases">
        <title>Sequencing the genomes of 1000 actinobacteria strains.</title>
        <authorList>
            <person name="Klenk H.-P."/>
        </authorList>
    </citation>
    <scope>NUCLEOTIDE SEQUENCE [LARGE SCALE GENOMIC DNA]</scope>
    <source>
        <strain evidence="2 3">DSM 46740</strain>
    </source>
</reference>
<dbReference type="RefSeq" id="WP_307556494.1">
    <property type="nucleotide sequence ID" value="NZ_JAUSQU010000001.1"/>
</dbReference>
<proteinExistence type="predicted"/>
<dbReference type="Proteomes" id="UP001225356">
    <property type="component" value="Unassembled WGS sequence"/>
</dbReference>
<dbReference type="EMBL" id="JAUSQU010000001">
    <property type="protein sequence ID" value="MDP9842601.1"/>
    <property type="molecule type" value="Genomic_DNA"/>
</dbReference>
<feature type="transmembrane region" description="Helical" evidence="1">
    <location>
        <begin position="46"/>
        <end position="65"/>
    </location>
</feature>
<name>A0ABT9Q883_9ACTN</name>
<accession>A0ABT9Q883</accession>
<keyword evidence="1" id="KW-0812">Transmembrane</keyword>
<keyword evidence="1" id="KW-0472">Membrane</keyword>
<gene>
    <name evidence="2" type="ORF">J2853_001812</name>
</gene>
<comment type="caution">
    <text evidence="2">The sequence shown here is derived from an EMBL/GenBank/DDBJ whole genome shotgun (WGS) entry which is preliminary data.</text>
</comment>
<feature type="transmembrane region" description="Helical" evidence="1">
    <location>
        <begin position="21"/>
        <end position="40"/>
    </location>
</feature>
<evidence type="ECO:0000313" key="3">
    <source>
        <dbReference type="Proteomes" id="UP001225356"/>
    </source>
</evidence>
<keyword evidence="3" id="KW-1185">Reference proteome</keyword>
<protein>
    <submittedName>
        <fullName evidence="2">Uncharacterized protein YacL</fullName>
    </submittedName>
</protein>
<feature type="transmembrane region" description="Helical" evidence="1">
    <location>
        <begin position="98"/>
        <end position="118"/>
    </location>
</feature>
<feature type="transmembrane region" description="Helical" evidence="1">
    <location>
        <begin position="72"/>
        <end position="92"/>
    </location>
</feature>